<dbReference type="InterPro" id="IPR001214">
    <property type="entry name" value="SET_dom"/>
</dbReference>
<evidence type="ECO:0000256" key="7">
    <source>
        <dbReference type="ARBA" id="ARBA00023242"/>
    </source>
</evidence>
<sequence length="523" mass="57217">MPGLAASQLPVEALSAGDTIEYYSRAFVCGDKRGHRSAVVVRIDPEDDLYPVQLNTEELLPLDNLMRRTADQYGKATHPSAAKWRKLRTYKLLAGTFSAPVRSSTLNTALAAIVRGACASAHHSRASRREGFAPTATQPEEVAAEDVLAPSTIAAVSSTSAADDEAYSCSRGDDEGHTGPDRTEGIAVPPTISESDQDSDSAQILDAGPAHTDNELLDAKEYLRSHQKKRRAGEWHVSRSRKRRDQRKCAVARSGQQIHHAHTVTALKMKQLLVLPAVRLRFVDLHERRKTYAPPVHDGRFSYAEVPWPATVQRVEACVSNGIKFPNIGDLGRCRCEGDGFIDTCENAAAAVYCTGSCCNLGALCSNAPRVRDTLQLFDTRWVGLSVYTTADMDVGDIVGEYAGELSEYDAVVPGQLPVAVKQNSGYTLLMNTKSVRKKFVYVDALQCGSVTRFLVHSCTPNAALVELQNGPNVKVLERMLKDVRAGAQITVHYGDETWFTCMCEQGGRVLLKMRGKTVLRRL</sequence>
<keyword evidence="7" id="KW-0539">Nucleus</keyword>
<proteinExistence type="predicted"/>
<dbReference type="PROSITE" id="PS50280">
    <property type="entry name" value="SET"/>
    <property type="match status" value="1"/>
</dbReference>
<name>A0A225V1B9_9STRA</name>
<organism evidence="10 11">
    <name type="scientific">Phytophthora megakarya</name>
    <dbReference type="NCBI Taxonomy" id="4795"/>
    <lineage>
        <taxon>Eukaryota</taxon>
        <taxon>Sar</taxon>
        <taxon>Stramenopiles</taxon>
        <taxon>Oomycota</taxon>
        <taxon>Peronosporomycetes</taxon>
        <taxon>Peronosporales</taxon>
        <taxon>Peronosporaceae</taxon>
        <taxon>Phytophthora</taxon>
    </lineage>
</organism>
<gene>
    <name evidence="10" type="ORF">PHMEG_00029333</name>
</gene>
<dbReference type="Proteomes" id="UP000198211">
    <property type="component" value="Unassembled WGS sequence"/>
</dbReference>
<keyword evidence="5" id="KW-0808">Transferase</keyword>
<evidence type="ECO:0000256" key="8">
    <source>
        <dbReference type="SAM" id="MobiDB-lite"/>
    </source>
</evidence>
<dbReference type="AlphaFoldDB" id="A0A225V1B9"/>
<evidence type="ECO:0000256" key="5">
    <source>
        <dbReference type="ARBA" id="ARBA00022679"/>
    </source>
</evidence>
<dbReference type="GO" id="GO:0032259">
    <property type="term" value="P:methylation"/>
    <property type="evidence" value="ECO:0007669"/>
    <property type="project" value="UniProtKB-KW"/>
</dbReference>
<evidence type="ECO:0000259" key="9">
    <source>
        <dbReference type="PROSITE" id="PS50280"/>
    </source>
</evidence>
<feature type="domain" description="SET" evidence="9">
    <location>
        <begin position="373"/>
        <end position="495"/>
    </location>
</feature>
<evidence type="ECO:0000256" key="1">
    <source>
        <dbReference type="ARBA" id="ARBA00004123"/>
    </source>
</evidence>
<keyword evidence="4" id="KW-0489">Methyltransferase</keyword>
<keyword evidence="3" id="KW-0158">Chromosome</keyword>
<comment type="subcellular location">
    <subcellularLocation>
        <location evidence="2">Chromosome</location>
    </subcellularLocation>
    <subcellularLocation>
        <location evidence="1">Nucleus</location>
    </subcellularLocation>
</comment>
<feature type="compositionally biased region" description="Basic and acidic residues" evidence="8">
    <location>
        <begin position="171"/>
        <end position="184"/>
    </location>
</feature>
<keyword evidence="6" id="KW-0949">S-adenosyl-L-methionine</keyword>
<protein>
    <recommendedName>
        <fullName evidence="9">SET domain-containing protein</fullName>
    </recommendedName>
</protein>
<dbReference type="GO" id="GO:0008168">
    <property type="term" value="F:methyltransferase activity"/>
    <property type="evidence" value="ECO:0007669"/>
    <property type="project" value="UniProtKB-KW"/>
</dbReference>
<accession>A0A225V1B9</accession>
<reference evidence="11" key="1">
    <citation type="submission" date="2017-03" db="EMBL/GenBank/DDBJ databases">
        <title>Phytopthora megakarya and P. palmivora, two closely related causual agents of cacao black pod achieved similar genome size and gene model numbers by different mechanisms.</title>
        <authorList>
            <person name="Ali S."/>
            <person name="Shao J."/>
            <person name="Larry D.J."/>
            <person name="Kronmiller B."/>
            <person name="Shen D."/>
            <person name="Strem M.D."/>
            <person name="Melnick R.L."/>
            <person name="Guiltinan M.J."/>
            <person name="Tyler B.M."/>
            <person name="Meinhardt L.W."/>
            <person name="Bailey B.A."/>
        </authorList>
    </citation>
    <scope>NUCLEOTIDE SEQUENCE [LARGE SCALE GENOMIC DNA]</scope>
    <source>
        <strain evidence="11">zdho120</strain>
    </source>
</reference>
<evidence type="ECO:0000313" key="11">
    <source>
        <dbReference type="Proteomes" id="UP000198211"/>
    </source>
</evidence>
<evidence type="ECO:0000256" key="6">
    <source>
        <dbReference type="ARBA" id="ARBA00022691"/>
    </source>
</evidence>
<evidence type="ECO:0000256" key="3">
    <source>
        <dbReference type="ARBA" id="ARBA00022454"/>
    </source>
</evidence>
<dbReference type="Pfam" id="PF00856">
    <property type="entry name" value="SET"/>
    <property type="match status" value="1"/>
</dbReference>
<dbReference type="EMBL" id="NBNE01008298">
    <property type="protein sequence ID" value="OWY99635.1"/>
    <property type="molecule type" value="Genomic_DNA"/>
</dbReference>
<dbReference type="GO" id="GO:0005694">
    <property type="term" value="C:chromosome"/>
    <property type="evidence" value="ECO:0007669"/>
    <property type="project" value="UniProtKB-SubCell"/>
</dbReference>
<evidence type="ECO:0000313" key="10">
    <source>
        <dbReference type="EMBL" id="OWY99635.1"/>
    </source>
</evidence>
<keyword evidence="11" id="KW-1185">Reference proteome</keyword>
<evidence type="ECO:0000256" key="4">
    <source>
        <dbReference type="ARBA" id="ARBA00022603"/>
    </source>
</evidence>
<dbReference type="InterPro" id="IPR050777">
    <property type="entry name" value="SET2_Histone-Lys_MeTrsfase"/>
</dbReference>
<dbReference type="InterPro" id="IPR046341">
    <property type="entry name" value="SET_dom_sf"/>
</dbReference>
<evidence type="ECO:0000256" key="2">
    <source>
        <dbReference type="ARBA" id="ARBA00004286"/>
    </source>
</evidence>
<dbReference type="STRING" id="4795.A0A225V1B9"/>
<feature type="region of interest" description="Disordered" evidence="8">
    <location>
        <begin position="225"/>
        <end position="248"/>
    </location>
</feature>
<dbReference type="PANTHER" id="PTHR22884">
    <property type="entry name" value="SET DOMAIN PROTEINS"/>
    <property type="match status" value="1"/>
</dbReference>
<dbReference type="OrthoDB" id="59296at2759"/>
<dbReference type="Gene3D" id="2.170.270.10">
    <property type="entry name" value="SET domain"/>
    <property type="match status" value="1"/>
</dbReference>
<comment type="caution">
    <text evidence="10">The sequence shown here is derived from an EMBL/GenBank/DDBJ whole genome shotgun (WGS) entry which is preliminary data.</text>
</comment>
<dbReference type="SMART" id="SM00317">
    <property type="entry name" value="SET"/>
    <property type="match status" value="1"/>
</dbReference>
<feature type="region of interest" description="Disordered" evidence="8">
    <location>
        <begin position="157"/>
        <end position="211"/>
    </location>
</feature>
<dbReference type="SUPFAM" id="SSF82199">
    <property type="entry name" value="SET domain"/>
    <property type="match status" value="1"/>
</dbReference>
<dbReference type="GO" id="GO:0005634">
    <property type="term" value="C:nucleus"/>
    <property type="evidence" value="ECO:0007669"/>
    <property type="project" value="UniProtKB-SubCell"/>
</dbReference>